<keyword evidence="2" id="KW-1185">Reference proteome</keyword>
<dbReference type="Pfam" id="PF01042">
    <property type="entry name" value="Ribonuc_L-PSP"/>
    <property type="match status" value="1"/>
</dbReference>
<evidence type="ECO:0000313" key="1">
    <source>
        <dbReference type="EMBL" id="KKA25333.1"/>
    </source>
</evidence>
<dbReference type="SUPFAM" id="SSF55298">
    <property type="entry name" value="YjgF-like"/>
    <property type="match status" value="1"/>
</dbReference>
<dbReference type="Proteomes" id="UP000053958">
    <property type="component" value="Unassembled WGS sequence"/>
</dbReference>
<dbReference type="InterPro" id="IPR006175">
    <property type="entry name" value="YjgF/YER057c/UK114"/>
</dbReference>
<dbReference type="GO" id="GO:0005829">
    <property type="term" value="C:cytosol"/>
    <property type="evidence" value="ECO:0007669"/>
    <property type="project" value="TreeGrafter"/>
</dbReference>
<dbReference type="GO" id="GO:0019239">
    <property type="term" value="F:deaminase activity"/>
    <property type="evidence" value="ECO:0007669"/>
    <property type="project" value="TreeGrafter"/>
</dbReference>
<proteinExistence type="predicted"/>
<dbReference type="OrthoDB" id="309640at2759"/>
<dbReference type="PANTHER" id="PTHR11803">
    <property type="entry name" value="2-IMINOBUTANOATE/2-IMINOPROPANOATE DEAMINASE RIDA"/>
    <property type="match status" value="1"/>
</dbReference>
<organism evidence="1 2">
    <name type="scientific">Rasamsonia emersonii (strain ATCC 16479 / CBS 393.64 / IMI 116815)</name>
    <dbReference type="NCBI Taxonomy" id="1408163"/>
    <lineage>
        <taxon>Eukaryota</taxon>
        <taxon>Fungi</taxon>
        <taxon>Dikarya</taxon>
        <taxon>Ascomycota</taxon>
        <taxon>Pezizomycotina</taxon>
        <taxon>Eurotiomycetes</taxon>
        <taxon>Eurotiomycetidae</taxon>
        <taxon>Eurotiales</taxon>
        <taxon>Trichocomaceae</taxon>
        <taxon>Rasamsonia</taxon>
    </lineage>
</organism>
<dbReference type="AlphaFoldDB" id="A0A0F4Z637"/>
<dbReference type="PANTHER" id="PTHR11803:SF42">
    <property type="entry name" value="MMF1"/>
    <property type="match status" value="1"/>
</dbReference>
<gene>
    <name evidence="1" type="ORF">T310_0650</name>
</gene>
<sequence length="157" mass="16726">MKPTSKSVVYTDQAPKPPPFLAQGIVTGNTVFCSGQIGVDRETGVLVEGTLKDRLVHSPSSLLHGDSSLTWVAKKRQIVSNLEAVLKAAGSSLQNVVKVNVFLTDMADYAAMNKAYAALFPDPKPARTCVCVQSLPLGTDIEVECIAAIDSPVKTRL</sequence>
<accession>A0A0F4Z637</accession>
<evidence type="ECO:0000313" key="2">
    <source>
        <dbReference type="Proteomes" id="UP000053958"/>
    </source>
</evidence>
<dbReference type="EMBL" id="LASV01000025">
    <property type="protein sequence ID" value="KKA25333.1"/>
    <property type="molecule type" value="Genomic_DNA"/>
</dbReference>
<dbReference type="RefSeq" id="XP_013331945.1">
    <property type="nucleotide sequence ID" value="XM_013476491.1"/>
</dbReference>
<comment type="caution">
    <text evidence="1">The sequence shown here is derived from an EMBL/GenBank/DDBJ whole genome shotgun (WGS) entry which is preliminary data.</text>
</comment>
<dbReference type="STRING" id="1408163.A0A0F4Z637"/>
<dbReference type="InterPro" id="IPR035959">
    <property type="entry name" value="RutC-like_sf"/>
</dbReference>
<protein>
    <submittedName>
        <fullName evidence="1">Uncharacterized protein</fullName>
    </submittedName>
</protein>
<dbReference type="GO" id="GO:0005739">
    <property type="term" value="C:mitochondrion"/>
    <property type="evidence" value="ECO:0007669"/>
    <property type="project" value="TreeGrafter"/>
</dbReference>
<dbReference type="Gene3D" id="3.30.1330.40">
    <property type="entry name" value="RutC-like"/>
    <property type="match status" value="1"/>
</dbReference>
<reference evidence="1 2" key="1">
    <citation type="submission" date="2015-04" db="EMBL/GenBank/DDBJ databases">
        <authorList>
            <person name="Heijne W.H."/>
            <person name="Fedorova N.D."/>
            <person name="Nierman W.C."/>
            <person name="Vollebregt A.W."/>
            <person name="Zhao Z."/>
            <person name="Wu L."/>
            <person name="Kumar M."/>
            <person name="Stam H."/>
            <person name="van den Berg M.A."/>
            <person name="Pel H.J."/>
        </authorList>
    </citation>
    <scope>NUCLEOTIDE SEQUENCE [LARGE SCALE GENOMIC DNA]</scope>
    <source>
        <strain evidence="1 2">CBS 393.64</strain>
    </source>
</reference>
<name>A0A0F4Z637_RASE3</name>
<dbReference type="CDD" id="cd00448">
    <property type="entry name" value="YjgF_YER057c_UK114_family"/>
    <property type="match status" value="1"/>
</dbReference>
<dbReference type="GeneID" id="25312704"/>